<comment type="caution">
    <text evidence="3">The sequence shown here is derived from an EMBL/GenBank/DDBJ whole genome shotgun (WGS) entry which is preliminary data.</text>
</comment>
<evidence type="ECO:0000256" key="1">
    <source>
        <dbReference type="SAM" id="MobiDB-lite"/>
    </source>
</evidence>
<keyword evidence="2" id="KW-1133">Transmembrane helix</keyword>
<dbReference type="EMBL" id="VSWD01000013">
    <property type="protein sequence ID" value="KAK3084936.1"/>
    <property type="molecule type" value="Genomic_DNA"/>
</dbReference>
<evidence type="ECO:0000256" key="2">
    <source>
        <dbReference type="SAM" id="Phobius"/>
    </source>
</evidence>
<feature type="region of interest" description="Disordered" evidence="1">
    <location>
        <begin position="1"/>
        <end position="31"/>
    </location>
</feature>
<keyword evidence="4" id="KW-1185">Reference proteome</keyword>
<organism evidence="3 4">
    <name type="scientific">Pinctada imbricata</name>
    <name type="common">Atlantic pearl-oyster</name>
    <name type="synonym">Pinctada martensii</name>
    <dbReference type="NCBI Taxonomy" id="66713"/>
    <lineage>
        <taxon>Eukaryota</taxon>
        <taxon>Metazoa</taxon>
        <taxon>Spiralia</taxon>
        <taxon>Lophotrochozoa</taxon>
        <taxon>Mollusca</taxon>
        <taxon>Bivalvia</taxon>
        <taxon>Autobranchia</taxon>
        <taxon>Pteriomorphia</taxon>
        <taxon>Pterioida</taxon>
        <taxon>Pterioidea</taxon>
        <taxon>Pteriidae</taxon>
        <taxon>Pinctada</taxon>
    </lineage>
</organism>
<proteinExistence type="predicted"/>
<feature type="transmembrane region" description="Helical" evidence="2">
    <location>
        <begin position="101"/>
        <end position="121"/>
    </location>
</feature>
<dbReference type="AlphaFoldDB" id="A0AA89BJQ3"/>
<reference evidence="3" key="1">
    <citation type="submission" date="2019-08" db="EMBL/GenBank/DDBJ databases">
        <title>The improved chromosome-level genome for the pearl oyster Pinctada fucata martensii using PacBio sequencing and Hi-C.</title>
        <authorList>
            <person name="Zheng Z."/>
        </authorList>
    </citation>
    <scope>NUCLEOTIDE SEQUENCE</scope>
    <source>
        <strain evidence="3">ZZ-2019</strain>
        <tissue evidence="3">Adductor muscle</tissue>
    </source>
</reference>
<dbReference type="Proteomes" id="UP001186944">
    <property type="component" value="Unassembled WGS sequence"/>
</dbReference>
<sequence length="240" mass="26803">MRGRTGTKRGERKGAGGEERGREEGQMIGRETHDIGVGKQTSFMFLTIAIVPILVSTIAFLPKSRIPWPLPAFYGKRNRMGTDGRRKSIHTGNKNREDMTVFFNAACSSLFIWSLVWYSVYNFRSFNYDGYLKYLLTKNGADLSEGPPRIQQMHKVLVLITITFIIALLNSILPIIPSLKINLVQLLLLLVSCGHPINVWYHCRLGLIHDASASEYEGIGDIDSFAHDGSEPCPSTALTS</sequence>
<evidence type="ECO:0000313" key="4">
    <source>
        <dbReference type="Proteomes" id="UP001186944"/>
    </source>
</evidence>
<accession>A0AA89BJQ3</accession>
<feature type="compositionally biased region" description="Basic and acidic residues" evidence="1">
    <location>
        <begin position="8"/>
        <end position="31"/>
    </location>
</feature>
<evidence type="ECO:0000313" key="3">
    <source>
        <dbReference type="EMBL" id="KAK3084936.1"/>
    </source>
</evidence>
<protein>
    <submittedName>
        <fullName evidence="3">Uncharacterized protein</fullName>
    </submittedName>
</protein>
<name>A0AA89BJQ3_PINIB</name>
<gene>
    <name evidence="3" type="ORF">FSP39_021657</name>
</gene>
<keyword evidence="2" id="KW-0812">Transmembrane</keyword>
<feature type="transmembrane region" description="Helical" evidence="2">
    <location>
        <begin position="43"/>
        <end position="61"/>
    </location>
</feature>
<keyword evidence="2" id="KW-0472">Membrane</keyword>
<feature type="transmembrane region" description="Helical" evidence="2">
    <location>
        <begin position="156"/>
        <end position="176"/>
    </location>
</feature>